<dbReference type="EMBL" id="ML181126">
    <property type="protein sequence ID" value="THU76156.1"/>
    <property type="molecule type" value="Genomic_DNA"/>
</dbReference>
<dbReference type="Proteomes" id="UP000297245">
    <property type="component" value="Unassembled WGS sequence"/>
</dbReference>
<organism evidence="1 2">
    <name type="scientific">Dendrothele bispora (strain CBS 962.96)</name>
    <dbReference type="NCBI Taxonomy" id="1314807"/>
    <lineage>
        <taxon>Eukaryota</taxon>
        <taxon>Fungi</taxon>
        <taxon>Dikarya</taxon>
        <taxon>Basidiomycota</taxon>
        <taxon>Agaricomycotina</taxon>
        <taxon>Agaricomycetes</taxon>
        <taxon>Agaricomycetidae</taxon>
        <taxon>Agaricales</taxon>
        <taxon>Agaricales incertae sedis</taxon>
        <taxon>Dendrothele</taxon>
    </lineage>
</organism>
<proteinExistence type="predicted"/>
<name>A0A4S8KKS8_DENBC</name>
<reference evidence="1 2" key="1">
    <citation type="journal article" date="2019" name="Nat. Ecol. Evol.">
        <title>Megaphylogeny resolves global patterns of mushroom evolution.</title>
        <authorList>
            <person name="Varga T."/>
            <person name="Krizsan K."/>
            <person name="Foldi C."/>
            <person name="Dima B."/>
            <person name="Sanchez-Garcia M."/>
            <person name="Sanchez-Ramirez S."/>
            <person name="Szollosi G.J."/>
            <person name="Szarkandi J.G."/>
            <person name="Papp V."/>
            <person name="Albert L."/>
            <person name="Andreopoulos W."/>
            <person name="Angelini C."/>
            <person name="Antonin V."/>
            <person name="Barry K.W."/>
            <person name="Bougher N.L."/>
            <person name="Buchanan P."/>
            <person name="Buyck B."/>
            <person name="Bense V."/>
            <person name="Catcheside P."/>
            <person name="Chovatia M."/>
            <person name="Cooper J."/>
            <person name="Damon W."/>
            <person name="Desjardin D."/>
            <person name="Finy P."/>
            <person name="Geml J."/>
            <person name="Haridas S."/>
            <person name="Hughes K."/>
            <person name="Justo A."/>
            <person name="Karasinski D."/>
            <person name="Kautmanova I."/>
            <person name="Kiss B."/>
            <person name="Kocsube S."/>
            <person name="Kotiranta H."/>
            <person name="LaButti K.M."/>
            <person name="Lechner B.E."/>
            <person name="Liimatainen K."/>
            <person name="Lipzen A."/>
            <person name="Lukacs Z."/>
            <person name="Mihaltcheva S."/>
            <person name="Morgado L.N."/>
            <person name="Niskanen T."/>
            <person name="Noordeloos M.E."/>
            <person name="Ohm R.A."/>
            <person name="Ortiz-Santana B."/>
            <person name="Ovrebo C."/>
            <person name="Racz N."/>
            <person name="Riley R."/>
            <person name="Savchenko A."/>
            <person name="Shiryaev A."/>
            <person name="Soop K."/>
            <person name="Spirin V."/>
            <person name="Szebenyi C."/>
            <person name="Tomsovsky M."/>
            <person name="Tulloss R.E."/>
            <person name="Uehling J."/>
            <person name="Grigoriev I.V."/>
            <person name="Vagvolgyi C."/>
            <person name="Papp T."/>
            <person name="Martin F.M."/>
            <person name="Miettinen O."/>
            <person name="Hibbett D.S."/>
            <person name="Nagy L.G."/>
        </authorList>
    </citation>
    <scope>NUCLEOTIDE SEQUENCE [LARGE SCALE GENOMIC DNA]</scope>
    <source>
        <strain evidence="1 2">CBS 962.96</strain>
    </source>
</reference>
<evidence type="ECO:0000313" key="1">
    <source>
        <dbReference type="EMBL" id="THU76156.1"/>
    </source>
</evidence>
<accession>A0A4S8KKS8</accession>
<dbReference type="AlphaFoldDB" id="A0A4S8KKS8"/>
<dbReference type="OrthoDB" id="10262609at2759"/>
<gene>
    <name evidence="1" type="ORF">K435DRAFT_879620</name>
</gene>
<sequence length="201" mass="22308">MMLQQERTRSMCPEMKAAEWLYLRIAHGYNGSMEVYLPVDLPIDIARCISCATFDAFGLACLNYNFNAPENETEDVYLDFCRLFDLVDKKSVLRIIFPSIDKIWVARHASSYAQNNHVTVSLFPSDQHHLPIPRVTTRSRSGGIAARGGVHGALGRASCGRGSFTSAQIPTPPTSDGLIIKTRNDASSVIGKVRTLDPAWY</sequence>
<protein>
    <submittedName>
        <fullName evidence="1">Uncharacterized protein</fullName>
    </submittedName>
</protein>
<keyword evidence="2" id="KW-1185">Reference proteome</keyword>
<evidence type="ECO:0000313" key="2">
    <source>
        <dbReference type="Proteomes" id="UP000297245"/>
    </source>
</evidence>